<dbReference type="GO" id="GO:0017053">
    <property type="term" value="C:transcription repressor complex"/>
    <property type="evidence" value="ECO:0007669"/>
    <property type="project" value="InterPro"/>
</dbReference>
<dbReference type="PANTHER" id="PTHR31336:SF3">
    <property type="entry name" value="PROTEIN LIN-37 HOMOLOG"/>
    <property type="match status" value="1"/>
</dbReference>
<dbReference type="GO" id="GO:0000122">
    <property type="term" value="P:negative regulation of transcription by RNA polymerase II"/>
    <property type="evidence" value="ECO:0007669"/>
    <property type="project" value="TreeGrafter"/>
</dbReference>
<dbReference type="EMBL" id="UZAN01072424">
    <property type="protein sequence ID" value="VDP95215.1"/>
    <property type="molecule type" value="Genomic_DNA"/>
</dbReference>
<dbReference type="WBParaSite" id="ECPE_0001792301-mRNA-1">
    <property type="protein sequence ID" value="ECPE_0001792301-mRNA-1"/>
    <property type="gene ID" value="ECPE_0001792301"/>
</dbReference>
<protein>
    <submittedName>
        <fullName evidence="4">Protein lin-37 homolog</fullName>
    </submittedName>
</protein>
<feature type="region of interest" description="Disordered" evidence="1">
    <location>
        <begin position="80"/>
        <end position="104"/>
    </location>
</feature>
<dbReference type="OrthoDB" id="6287771at2759"/>
<evidence type="ECO:0000313" key="3">
    <source>
        <dbReference type="Proteomes" id="UP000272942"/>
    </source>
</evidence>
<dbReference type="Proteomes" id="UP000272942">
    <property type="component" value="Unassembled WGS sequence"/>
</dbReference>
<evidence type="ECO:0000313" key="2">
    <source>
        <dbReference type="EMBL" id="VDP95215.1"/>
    </source>
</evidence>
<dbReference type="GO" id="GO:0031523">
    <property type="term" value="C:Myb complex"/>
    <property type="evidence" value="ECO:0007669"/>
    <property type="project" value="TreeGrafter"/>
</dbReference>
<gene>
    <name evidence="2" type="ORF">ECPE_LOCUS17878</name>
</gene>
<reference evidence="4" key="1">
    <citation type="submission" date="2016-06" db="UniProtKB">
        <authorList>
            <consortium name="WormBaseParasite"/>
        </authorList>
    </citation>
    <scope>IDENTIFICATION</scope>
</reference>
<dbReference type="InterPro" id="IPR028226">
    <property type="entry name" value="LIN37"/>
</dbReference>
<dbReference type="Pfam" id="PF15306">
    <property type="entry name" value="LIN37"/>
    <property type="match status" value="1"/>
</dbReference>
<proteinExistence type="predicted"/>
<organism evidence="4">
    <name type="scientific">Echinostoma caproni</name>
    <dbReference type="NCBI Taxonomy" id="27848"/>
    <lineage>
        <taxon>Eukaryota</taxon>
        <taxon>Metazoa</taxon>
        <taxon>Spiralia</taxon>
        <taxon>Lophotrochozoa</taxon>
        <taxon>Platyhelminthes</taxon>
        <taxon>Trematoda</taxon>
        <taxon>Digenea</taxon>
        <taxon>Plagiorchiida</taxon>
        <taxon>Echinostomata</taxon>
        <taxon>Echinostomatoidea</taxon>
        <taxon>Echinostomatidae</taxon>
        <taxon>Echinostoma</taxon>
    </lineage>
</organism>
<accession>A0A183BF93</accession>
<sequence length="176" mass="20208">MGRKELQDKEKFRSPFMNVKCGSGEIKRKKRRVPSEDEDAYKESFVIKVFERSVDFGQFGEMAPLYPMARAWIRNLNQGDASSWNDVPPTDEDQENSDQAPDCHYALPKPNDGLTDNDFRIPAPLPSDGQPFVINVEIFDEKYINVQAEQRISLPPCTRFRLCAALIYINRSPNYA</sequence>
<dbReference type="PANTHER" id="PTHR31336">
    <property type="entry name" value="LIN37 HOMOLOG"/>
    <property type="match status" value="1"/>
</dbReference>
<evidence type="ECO:0000256" key="1">
    <source>
        <dbReference type="SAM" id="MobiDB-lite"/>
    </source>
</evidence>
<evidence type="ECO:0000313" key="4">
    <source>
        <dbReference type="WBParaSite" id="ECPE_0001792301-mRNA-1"/>
    </source>
</evidence>
<keyword evidence="3" id="KW-1185">Reference proteome</keyword>
<name>A0A183BF93_9TREM</name>
<dbReference type="AlphaFoldDB" id="A0A183BF93"/>
<reference evidence="2 3" key="2">
    <citation type="submission" date="2018-11" db="EMBL/GenBank/DDBJ databases">
        <authorList>
            <consortium name="Pathogen Informatics"/>
        </authorList>
    </citation>
    <scope>NUCLEOTIDE SEQUENCE [LARGE SCALE GENOMIC DNA]</scope>
    <source>
        <strain evidence="2 3">Egypt</strain>
    </source>
</reference>